<evidence type="ECO:0000256" key="1">
    <source>
        <dbReference type="SAM" id="MobiDB-lite"/>
    </source>
</evidence>
<gene>
    <name evidence="3" type="ORF">SNAT2548_LOCUS33360</name>
</gene>
<reference evidence="3" key="1">
    <citation type="submission" date="2021-02" db="EMBL/GenBank/DDBJ databases">
        <authorList>
            <person name="Dougan E. K."/>
            <person name="Rhodes N."/>
            <person name="Thang M."/>
            <person name="Chan C."/>
        </authorList>
    </citation>
    <scope>NUCLEOTIDE SEQUENCE</scope>
</reference>
<feature type="region of interest" description="Disordered" evidence="1">
    <location>
        <begin position="1"/>
        <end position="24"/>
    </location>
</feature>
<keyword evidence="2" id="KW-0812">Transmembrane</keyword>
<feature type="transmembrane region" description="Helical" evidence="2">
    <location>
        <begin position="42"/>
        <end position="60"/>
    </location>
</feature>
<dbReference type="EMBL" id="CAJNDS010002753">
    <property type="protein sequence ID" value="CAE7585059.1"/>
    <property type="molecule type" value="Genomic_DNA"/>
</dbReference>
<evidence type="ECO:0000313" key="3">
    <source>
        <dbReference type="EMBL" id="CAE7585059.1"/>
    </source>
</evidence>
<name>A0A812UMW2_9DINO</name>
<keyword evidence="2" id="KW-1133">Transmembrane helix</keyword>
<evidence type="ECO:0000313" key="4">
    <source>
        <dbReference type="Proteomes" id="UP000604046"/>
    </source>
</evidence>
<dbReference type="AlphaFoldDB" id="A0A812UMW2"/>
<dbReference type="Proteomes" id="UP000604046">
    <property type="component" value="Unassembled WGS sequence"/>
</dbReference>
<organism evidence="3 4">
    <name type="scientific">Symbiodinium natans</name>
    <dbReference type="NCBI Taxonomy" id="878477"/>
    <lineage>
        <taxon>Eukaryota</taxon>
        <taxon>Sar</taxon>
        <taxon>Alveolata</taxon>
        <taxon>Dinophyceae</taxon>
        <taxon>Suessiales</taxon>
        <taxon>Symbiodiniaceae</taxon>
        <taxon>Symbiodinium</taxon>
    </lineage>
</organism>
<keyword evidence="4" id="KW-1185">Reference proteome</keyword>
<dbReference type="OrthoDB" id="10334855at2759"/>
<sequence length="93" mass="10376">MAAESKVRKRQTGKNEEPAEPAPGNVWQIGRFRVNLGRIPELMMLFLLAFVVACVGMASFEMSGQMATMAGLFIAVQVQRAGNWLRDWVAYKT</sequence>
<proteinExistence type="predicted"/>
<keyword evidence="2" id="KW-0472">Membrane</keyword>
<evidence type="ECO:0000256" key="2">
    <source>
        <dbReference type="SAM" id="Phobius"/>
    </source>
</evidence>
<protein>
    <submittedName>
        <fullName evidence="3">Uncharacterized protein</fullName>
    </submittedName>
</protein>
<accession>A0A812UMW2</accession>
<comment type="caution">
    <text evidence="3">The sequence shown here is derived from an EMBL/GenBank/DDBJ whole genome shotgun (WGS) entry which is preliminary data.</text>
</comment>